<dbReference type="PANTHER" id="PTHR22974">
    <property type="entry name" value="MIXED LINEAGE PROTEIN KINASE"/>
    <property type="match status" value="1"/>
</dbReference>
<dbReference type="GO" id="GO:0000776">
    <property type="term" value="C:kinetochore"/>
    <property type="evidence" value="ECO:0007669"/>
    <property type="project" value="TreeGrafter"/>
</dbReference>
<sequence length="1027" mass="115893">MVNRVRVFFIPRLTYHSRLIILTDIKPFLQTEMEEDDEHTDRKLQIAMLCQRLQKIKRNINDDDTDNINKIISSNSPVSCLTYLTNLEKKGDPHVDHVLLNKLMDCYTQVFSNMPLGKYCQNQSYARMLVRFAELKAIQDVSEAQDNFNVAISHCQDFAFVHIAHAQFELNQGNVKKSTWILQRAFELDAKPTELLQNAVQNLKSGRGQLLSHEDKENVASSTLGNGLESLRTASDSYKDTIKSDEYGESPLGSIIASGTDQRNNSVEDQIPFWRSSAQRKKLTGFMPGRVPKVRHSIPEDDDGDMRHINQSEVPLPSGNLSRQTSGSRVNTVLSFSQTKKNIWDGDLKPQVISPEPCPSEDIDPVDSTTTLLHRPGKRETHQFEDITESFNLVICSNSPESCWTFLIGLEKGRDPQSDPALLARLLDGYSRVFAKLPLSKHSKNESYARMLVRFAELKGIEDPDDGQDNFIIARSNCRVFAFVHIAHAQFELSQGNVRKSTLILQKALGLKAIPVEMLEMAMKNLKAGKTQLLSTEDKENFAEPPGPKLFAAQSDGNPLQLPSSLAHQRPLMKGPSSEWKIPARINKYVSPEEKKYPTEPMRTPRLLDSLPTPSAQIPSRLTGISCQTPKLKNLPPNSFVTPVMKQRPPVVPPTIQSISQSQAPLPQTPQNQVSNVQQTPQGSVYSNESITIKGQQYFILKVIGRGGSSKVYQVLDHKRQLYAIKYVNLEEADAQTVEGYKNEIEHLNRLQQHSDQIIKLYDYEITDSYIYMLMECGNLDLNTWLRKRKSVNTLETKFYWMNMLEAVQTIHKHGIVHSDLKPANFVIVNASLKLIDFGIANHIQPDMTSIMKDSQVGTLNYMPPEAIRDTSSKPGTSKISPKGDVWSLGCILYCMTYGRTPFQSITNQFAKLHAIVDPTHEIDFPNMAEKDLLDVLKRCLVRNPKERISIAELLEHPYLQFKPQQVPEPEKPCTDDLKRILTELAALQSPNSIVRAANNLAKKCNRGMKLDVAECAKTSSQPSWKL</sequence>
<feature type="region of interest" description="Disordered" evidence="7">
    <location>
        <begin position="289"/>
        <end position="327"/>
    </location>
</feature>
<evidence type="ECO:0000256" key="2">
    <source>
        <dbReference type="ARBA" id="ARBA00022679"/>
    </source>
</evidence>
<accession>A0A6P8GB54</accession>
<evidence type="ECO:0000259" key="8">
    <source>
        <dbReference type="PROSITE" id="PS50011"/>
    </source>
</evidence>
<dbReference type="SMART" id="SM00220">
    <property type="entry name" value="S_TKc"/>
    <property type="match status" value="1"/>
</dbReference>
<dbReference type="GO" id="GO:0098813">
    <property type="term" value="P:nuclear chromosome segregation"/>
    <property type="evidence" value="ECO:0007669"/>
    <property type="project" value="UniProtKB-ARBA"/>
</dbReference>
<feature type="compositionally biased region" description="Polar residues" evidence="7">
    <location>
        <begin position="655"/>
        <end position="676"/>
    </location>
</feature>
<dbReference type="FunFam" id="1.10.510.10:FF:000224">
    <property type="entry name" value="serine/threonine-protein kinase mph1 isoform X1"/>
    <property type="match status" value="1"/>
</dbReference>
<feature type="region of interest" description="Disordered" evidence="7">
    <location>
        <begin position="595"/>
        <end position="615"/>
    </location>
</feature>
<gene>
    <name evidence="10" type="primary">LOC105908892</name>
</gene>
<dbReference type="GeneID" id="105908892"/>
<feature type="region of interest" description="Disordered" evidence="7">
    <location>
        <begin position="652"/>
        <end position="676"/>
    </location>
</feature>
<dbReference type="PROSITE" id="PS00108">
    <property type="entry name" value="PROTEIN_KINASE_ST"/>
    <property type="match status" value="1"/>
</dbReference>
<dbReference type="GO" id="GO:0005634">
    <property type="term" value="C:nucleus"/>
    <property type="evidence" value="ECO:0007669"/>
    <property type="project" value="TreeGrafter"/>
</dbReference>
<feature type="compositionally biased region" description="Polar residues" evidence="7">
    <location>
        <begin position="311"/>
        <end position="327"/>
    </location>
</feature>
<dbReference type="InterPro" id="IPR027084">
    <property type="entry name" value="Mps1_cat"/>
</dbReference>
<dbReference type="InterPro" id="IPR017441">
    <property type="entry name" value="Protein_kinase_ATP_BS"/>
</dbReference>
<dbReference type="GO" id="GO:0004674">
    <property type="term" value="F:protein serine/threonine kinase activity"/>
    <property type="evidence" value="ECO:0007669"/>
    <property type="project" value="UniProtKB-KW"/>
</dbReference>
<name>A0A6P8GB54_CLUHA</name>
<evidence type="ECO:0000256" key="7">
    <source>
        <dbReference type="SAM" id="MobiDB-lite"/>
    </source>
</evidence>
<keyword evidence="3 6" id="KW-0547">Nucleotide-binding</keyword>
<evidence type="ECO:0000256" key="1">
    <source>
        <dbReference type="ARBA" id="ARBA00022527"/>
    </source>
</evidence>
<dbReference type="PANTHER" id="PTHR22974:SF21">
    <property type="entry name" value="DUAL SPECIFICITY PROTEIN KINASE TTK"/>
    <property type="match status" value="1"/>
</dbReference>
<dbReference type="Gene3D" id="1.10.510.10">
    <property type="entry name" value="Transferase(Phosphotransferase) domain 1"/>
    <property type="match status" value="1"/>
</dbReference>
<dbReference type="OrthoDB" id="20524at2759"/>
<dbReference type="FunFam" id="1.25.40.10:FF:000101">
    <property type="entry name" value="Dual specificity protein kinase TTK"/>
    <property type="match status" value="2"/>
</dbReference>
<organism evidence="9 10">
    <name type="scientific">Clupea harengus</name>
    <name type="common">Atlantic herring</name>
    <dbReference type="NCBI Taxonomy" id="7950"/>
    <lineage>
        <taxon>Eukaryota</taxon>
        <taxon>Metazoa</taxon>
        <taxon>Chordata</taxon>
        <taxon>Craniata</taxon>
        <taxon>Vertebrata</taxon>
        <taxon>Euteleostomi</taxon>
        <taxon>Actinopterygii</taxon>
        <taxon>Neopterygii</taxon>
        <taxon>Teleostei</taxon>
        <taxon>Clupei</taxon>
        <taxon>Clupeiformes</taxon>
        <taxon>Clupeoidei</taxon>
        <taxon>Clupeidae</taxon>
        <taxon>Clupea</taxon>
    </lineage>
</organism>
<evidence type="ECO:0000256" key="4">
    <source>
        <dbReference type="ARBA" id="ARBA00022777"/>
    </source>
</evidence>
<evidence type="ECO:0000313" key="9">
    <source>
        <dbReference type="Proteomes" id="UP000515152"/>
    </source>
</evidence>
<proteinExistence type="predicted"/>
<evidence type="ECO:0000256" key="3">
    <source>
        <dbReference type="ARBA" id="ARBA00022741"/>
    </source>
</evidence>
<dbReference type="Pfam" id="PF00069">
    <property type="entry name" value="Pkinase"/>
    <property type="match status" value="1"/>
</dbReference>
<keyword evidence="4" id="KW-0418">Kinase</keyword>
<dbReference type="PROSITE" id="PS00107">
    <property type="entry name" value="PROTEIN_KINASE_ATP"/>
    <property type="match status" value="1"/>
</dbReference>
<protein>
    <submittedName>
        <fullName evidence="10">Dual specificity protein kinase Ttk-like</fullName>
    </submittedName>
</protein>
<dbReference type="InterPro" id="IPR011990">
    <property type="entry name" value="TPR-like_helical_dom_sf"/>
</dbReference>
<dbReference type="InterPro" id="IPR000719">
    <property type="entry name" value="Prot_kinase_dom"/>
</dbReference>
<reference evidence="10" key="1">
    <citation type="submission" date="2025-08" db="UniProtKB">
        <authorList>
            <consortium name="RefSeq"/>
        </authorList>
    </citation>
    <scope>IDENTIFICATION</scope>
</reference>
<dbReference type="GO" id="GO:0034501">
    <property type="term" value="P:protein localization to kinetochore"/>
    <property type="evidence" value="ECO:0007669"/>
    <property type="project" value="TreeGrafter"/>
</dbReference>
<dbReference type="RefSeq" id="XP_031432345.1">
    <property type="nucleotide sequence ID" value="XM_031576485.2"/>
</dbReference>
<dbReference type="Proteomes" id="UP000515152">
    <property type="component" value="Chromosome 11"/>
</dbReference>
<dbReference type="CDD" id="cd14131">
    <property type="entry name" value="PKc_Mps1"/>
    <property type="match status" value="1"/>
</dbReference>
<dbReference type="Gene3D" id="1.25.40.10">
    <property type="entry name" value="Tetratricopeptide repeat domain"/>
    <property type="match status" value="2"/>
</dbReference>
<dbReference type="GO" id="GO:0033316">
    <property type="term" value="P:meiotic spindle assembly checkpoint signaling"/>
    <property type="evidence" value="ECO:0007669"/>
    <property type="project" value="TreeGrafter"/>
</dbReference>
<feature type="domain" description="Protein kinase" evidence="8">
    <location>
        <begin position="698"/>
        <end position="960"/>
    </location>
</feature>
<feature type="binding site" evidence="6">
    <location>
        <position position="726"/>
    </location>
    <ligand>
        <name>ATP</name>
        <dbReference type="ChEBI" id="CHEBI:30616"/>
    </ligand>
</feature>
<dbReference type="Gene3D" id="3.30.200.20">
    <property type="entry name" value="Phosphorylase Kinase, domain 1"/>
    <property type="match status" value="1"/>
</dbReference>
<dbReference type="FunFam" id="3.30.200.20:FF:000131">
    <property type="entry name" value="Dual specificity protein kinase TTK"/>
    <property type="match status" value="1"/>
</dbReference>
<dbReference type="InterPro" id="IPR008271">
    <property type="entry name" value="Ser/Thr_kinase_AS"/>
</dbReference>
<dbReference type="InterPro" id="IPR011009">
    <property type="entry name" value="Kinase-like_dom_sf"/>
</dbReference>
<dbReference type="GO" id="GO:0007094">
    <property type="term" value="P:mitotic spindle assembly checkpoint signaling"/>
    <property type="evidence" value="ECO:0007669"/>
    <property type="project" value="TreeGrafter"/>
</dbReference>
<evidence type="ECO:0000256" key="5">
    <source>
        <dbReference type="ARBA" id="ARBA00022840"/>
    </source>
</evidence>
<keyword evidence="5 6" id="KW-0067">ATP-binding</keyword>
<keyword evidence="1" id="KW-0723">Serine/threonine-protein kinase</keyword>
<dbReference type="KEGG" id="char:105908892"/>
<keyword evidence="9" id="KW-1185">Reference proteome</keyword>
<dbReference type="SUPFAM" id="SSF56112">
    <property type="entry name" value="Protein kinase-like (PK-like)"/>
    <property type="match status" value="1"/>
</dbReference>
<dbReference type="GO" id="GO:0004712">
    <property type="term" value="F:protein serine/threonine/tyrosine kinase activity"/>
    <property type="evidence" value="ECO:0007669"/>
    <property type="project" value="TreeGrafter"/>
</dbReference>
<evidence type="ECO:0000313" key="10">
    <source>
        <dbReference type="RefSeq" id="XP_031432345.1"/>
    </source>
</evidence>
<keyword evidence="2" id="KW-0808">Transferase</keyword>
<dbReference type="AlphaFoldDB" id="A0A6P8GB54"/>
<dbReference type="PROSITE" id="PS50011">
    <property type="entry name" value="PROTEIN_KINASE_DOM"/>
    <property type="match status" value="1"/>
</dbReference>
<dbReference type="GO" id="GO:0005524">
    <property type="term" value="F:ATP binding"/>
    <property type="evidence" value="ECO:0007669"/>
    <property type="project" value="UniProtKB-UniRule"/>
</dbReference>
<evidence type="ECO:0000256" key="6">
    <source>
        <dbReference type="PROSITE-ProRule" id="PRU10141"/>
    </source>
</evidence>